<sequence length="232" mass="25808">MQQKILDRANQFFEDERLVSFIGETNELEIEVFKRGKLFQNRLNVYVHEGSSLPDSNAANMQMLFDFLQYAPWMFMTPEGAPDRSRVARLLNIPSFNEFLQDQDESRQAAEWENAQLDDGNPIEPLATDEDAVHLKAHYPILRSPDFRKKPEEIQELFEMHASIHEQRMFSKIQNMQGISNQISEEAQGAAGAAAAQESAQGAPAGGNGADPLADVGAIVAQVADLVTSSGQ</sequence>
<accession>A0A0F9GA62</accession>
<protein>
    <submittedName>
        <fullName evidence="2">Uncharacterized protein</fullName>
    </submittedName>
</protein>
<feature type="compositionally biased region" description="Low complexity" evidence="1">
    <location>
        <begin position="190"/>
        <end position="203"/>
    </location>
</feature>
<gene>
    <name evidence="2" type="ORF">LCGC14_1852640</name>
</gene>
<dbReference type="EMBL" id="LAZR01018627">
    <property type="protein sequence ID" value="KKL95633.1"/>
    <property type="molecule type" value="Genomic_DNA"/>
</dbReference>
<proteinExistence type="predicted"/>
<comment type="caution">
    <text evidence="2">The sequence shown here is derived from an EMBL/GenBank/DDBJ whole genome shotgun (WGS) entry which is preliminary data.</text>
</comment>
<dbReference type="AlphaFoldDB" id="A0A0F9GA62"/>
<reference evidence="2" key="1">
    <citation type="journal article" date="2015" name="Nature">
        <title>Complex archaea that bridge the gap between prokaryotes and eukaryotes.</title>
        <authorList>
            <person name="Spang A."/>
            <person name="Saw J.H."/>
            <person name="Jorgensen S.L."/>
            <person name="Zaremba-Niedzwiedzka K."/>
            <person name="Martijn J."/>
            <person name="Lind A.E."/>
            <person name="van Eijk R."/>
            <person name="Schleper C."/>
            <person name="Guy L."/>
            <person name="Ettema T.J."/>
        </authorList>
    </citation>
    <scope>NUCLEOTIDE SEQUENCE</scope>
</reference>
<evidence type="ECO:0000256" key="1">
    <source>
        <dbReference type="SAM" id="MobiDB-lite"/>
    </source>
</evidence>
<name>A0A0F9GA62_9ZZZZ</name>
<evidence type="ECO:0000313" key="2">
    <source>
        <dbReference type="EMBL" id="KKL95633.1"/>
    </source>
</evidence>
<organism evidence="2">
    <name type="scientific">marine sediment metagenome</name>
    <dbReference type="NCBI Taxonomy" id="412755"/>
    <lineage>
        <taxon>unclassified sequences</taxon>
        <taxon>metagenomes</taxon>
        <taxon>ecological metagenomes</taxon>
    </lineage>
</organism>
<feature type="region of interest" description="Disordered" evidence="1">
    <location>
        <begin position="190"/>
        <end position="212"/>
    </location>
</feature>